<reference evidence="2 3" key="1">
    <citation type="submission" date="2016-04" db="EMBL/GenBank/DDBJ databases">
        <title>A degradative enzymes factory behind the ericoid mycorrhizal symbiosis.</title>
        <authorList>
            <consortium name="DOE Joint Genome Institute"/>
            <person name="Martino E."/>
            <person name="Morin E."/>
            <person name="Grelet G."/>
            <person name="Kuo A."/>
            <person name="Kohler A."/>
            <person name="Daghino S."/>
            <person name="Barry K."/>
            <person name="Choi C."/>
            <person name="Cichocki N."/>
            <person name="Clum A."/>
            <person name="Copeland A."/>
            <person name="Hainaut M."/>
            <person name="Haridas S."/>
            <person name="Labutti K."/>
            <person name="Lindquist E."/>
            <person name="Lipzen A."/>
            <person name="Khouja H.-R."/>
            <person name="Murat C."/>
            <person name="Ohm R."/>
            <person name="Olson A."/>
            <person name="Spatafora J."/>
            <person name="Veneault-Fourrey C."/>
            <person name="Henrissat B."/>
            <person name="Grigoriev I."/>
            <person name="Martin F."/>
            <person name="Perotto S."/>
        </authorList>
    </citation>
    <scope>NUCLEOTIDE SEQUENCE [LARGE SCALE GENOMIC DNA]</scope>
    <source>
        <strain evidence="2 3">E</strain>
    </source>
</reference>
<accession>A0A2J6SXG5</accession>
<organism evidence="2 3">
    <name type="scientific">Hyaloscypha bicolor E</name>
    <dbReference type="NCBI Taxonomy" id="1095630"/>
    <lineage>
        <taxon>Eukaryota</taxon>
        <taxon>Fungi</taxon>
        <taxon>Dikarya</taxon>
        <taxon>Ascomycota</taxon>
        <taxon>Pezizomycotina</taxon>
        <taxon>Leotiomycetes</taxon>
        <taxon>Helotiales</taxon>
        <taxon>Hyaloscyphaceae</taxon>
        <taxon>Hyaloscypha</taxon>
        <taxon>Hyaloscypha bicolor</taxon>
    </lineage>
</organism>
<sequence>MSQKGDPPPYQLVDPNPRGKKRKDDPPVNKRKDDPPPSRPPKGKKGKRYVHIWHCCACGKASIGILVESCPDCSVSRCPYCRTEKIRVQ</sequence>
<protein>
    <submittedName>
        <fullName evidence="2">Uncharacterized protein</fullName>
    </submittedName>
</protein>
<dbReference type="EMBL" id="KZ613856">
    <property type="protein sequence ID" value="PMD55363.1"/>
    <property type="molecule type" value="Genomic_DNA"/>
</dbReference>
<proteinExistence type="predicted"/>
<feature type="region of interest" description="Disordered" evidence="1">
    <location>
        <begin position="1"/>
        <end position="47"/>
    </location>
</feature>
<dbReference type="AlphaFoldDB" id="A0A2J6SXG5"/>
<dbReference type="OrthoDB" id="3472818at2759"/>
<dbReference type="RefSeq" id="XP_024732267.1">
    <property type="nucleotide sequence ID" value="XM_024881203.1"/>
</dbReference>
<keyword evidence="3" id="KW-1185">Reference proteome</keyword>
<dbReference type="InParanoid" id="A0A2J6SXG5"/>
<evidence type="ECO:0000313" key="3">
    <source>
        <dbReference type="Proteomes" id="UP000235371"/>
    </source>
</evidence>
<name>A0A2J6SXG5_9HELO</name>
<feature type="compositionally biased region" description="Basic and acidic residues" evidence="1">
    <location>
        <begin position="22"/>
        <end position="36"/>
    </location>
</feature>
<gene>
    <name evidence="2" type="ORF">K444DRAFT_617802</name>
</gene>
<evidence type="ECO:0000256" key="1">
    <source>
        <dbReference type="SAM" id="MobiDB-lite"/>
    </source>
</evidence>
<dbReference type="Proteomes" id="UP000235371">
    <property type="component" value="Unassembled WGS sequence"/>
</dbReference>
<dbReference type="GeneID" id="36589280"/>
<feature type="compositionally biased region" description="Pro residues" evidence="1">
    <location>
        <begin position="1"/>
        <end position="10"/>
    </location>
</feature>
<evidence type="ECO:0000313" key="2">
    <source>
        <dbReference type="EMBL" id="PMD55363.1"/>
    </source>
</evidence>